<evidence type="ECO:0000313" key="2">
    <source>
        <dbReference type="EMBL" id="MBE1609268.1"/>
    </source>
</evidence>
<evidence type="ECO:0000256" key="1">
    <source>
        <dbReference type="RuleBase" id="RU000363"/>
    </source>
</evidence>
<accession>A0A927N2U2</accession>
<evidence type="ECO:0000313" key="3">
    <source>
        <dbReference type="Proteomes" id="UP000638648"/>
    </source>
</evidence>
<sequence>MAGSDDTSAWVAVVTGASRGAGKGIAVALGQVGATVYVTGRSQQAADSPYGGTIAETADLITRAGGTGIPVVVDHADDAATAELFARVAHDHGRLDILVNNAAKVPSVQPGGFWERPLEAADLITVGLRSHYVASYHAAPLLIANGRGLLVNTGHYGAVSYYHGPAYGAQKAGADKMAADMAKELRPHNVAAVSIWMGGLDTERARAHLASVPPEARPSTRRESPEFTGRVIAALYALPDLMTYSGRTLIGAEIGATLGVTDIDGAAPVSLRSTLGGPPEPHASLR</sequence>
<dbReference type="Pfam" id="PF00106">
    <property type="entry name" value="adh_short"/>
    <property type="match status" value="1"/>
</dbReference>
<comment type="caution">
    <text evidence="2">The sequence shown here is derived from an EMBL/GenBank/DDBJ whole genome shotgun (WGS) entry which is preliminary data.</text>
</comment>
<name>A0A927N2U2_9ACTN</name>
<protein>
    <submittedName>
        <fullName evidence="2">NAD(P)-dependent dehydrogenase (Short-subunit alcohol dehydrogenase family)</fullName>
    </submittedName>
</protein>
<dbReference type="InterPro" id="IPR036291">
    <property type="entry name" value="NAD(P)-bd_dom_sf"/>
</dbReference>
<dbReference type="PANTHER" id="PTHR44147:SF2">
    <property type="entry name" value="DEHYDROGENASE_REDUCTASE SDR FAMILY MEMBER 1"/>
    <property type="match status" value="1"/>
</dbReference>
<dbReference type="PANTHER" id="PTHR44147">
    <property type="entry name" value="DEHYDROGENASE/REDUCTASE SDR FAMILY MEMBER 1"/>
    <property type="match status" value="1"/>
</dbReference>
<dbReference type="InterPro" id="IPR002347">
    <property type="entry name" value="SDR_fam"/>
</dbReference>
<dbReference type="AlphaFoldDB" id="A0A927N2U2"/>
<dbReference type="SUPFAM" id="SSF51735">
    <property type="entry name" value="NAD(P)-binding Rossmann-fold domains"/>
    <property type="match status" value="1"/>
</dbReference>
<comment type="similarity">
    <text evidence="1">Belongs to the short-chain dehydrogenases/reductases (SDR) family.</text>
</comment>
<dbReference type="PRINTS" id="PR00080">
    <property type="entry name" value="SDRFAMILY"/>
</dbReference>
<organism evidence="2 3">
    <name type="scientific">Actinopolymorpha pittospori</name>
    <dbReference type="NCBI Taxonomy" id="648752"/>
    <lineage>
        <taxon>Bacteria</taxon>
        <taxon>Bacillati</taxon>
        <taxon>Actinomycetota</taxon>
        <taxon>Actinomycetes</taxon>
        <taxon>Propionibacteriales</taxon>
        <taxon>Actinopolymorphaceae</taxon>
        <taxon>Actinopolymorpha</taxon>
    </lineage>
</organism>
<dbReference type="Gene3D" id="3.40.50.720">
    <property type="entry name" value="NAD(P)-binding Rossmann-like Domain"/>
    <property type="match status" value="1"/>
</dbReference>
<dbReference type="RefSeq" id="WP_192752871.1">
    <property type="nucleotide sequence ID" value="NZ_BAABJL010000142.1"/>
</dbReference>
<dbReference type="EMBL" id="JADBEM010000001">
    <property type="protein sequence ID" value="MBE1609268.1"/>
    <property type="molecule type" value="Genomic_DNA"/>
</dbReference>
<reference evidence="2" key="1">
    <citation type="submission" date="2020-10" db="EMBL/GenBank/DDBJ databases">
        <title>Sequencing the genomes of 1000 actinobacteria strains.</title>
        <authorList>
            <person name="Klenk H.-P."/>
        </authorList>
    </citation>
    <scope>NUCLEOTIDE SEQUENCE</scope>
    <source>
        <strain evidence="2">DSM 45354</strain>
    </source>
</reference>
<keyword evidence="3" id="KW-1185">Reference proteome</keyword>
<gene>
    <name evidence="2" type="ORF">HEB94_006116</name>
</gene>
<proteinExistence type="inferred from homology"/>
<dbReference type="PRINTS" id="PR00081">
    <property type="entry name" value="GDHRDH"/>
</dbReference>
<dbReference type="Proteomes" id="UP000638648">
    <property type="component" value="Unassembled WGS sequence"/>
</dbReference>